<organism evidence="1 2">
    <name type="scientific">Hibiscus syriacus</name>
    <name type="common">Rose of Sharon</name>
    <dbReference type="NCBI Taxonomy" id="106335"/>
    <lineage>
        <taxon>Eukaryota</taxon>
        <taxon>Viridiplantae</taxon>
        <taxon>Streptophyta</taxon>
        <taxon>Embryophyta</taxon>
        <taxon>Tracheophyta</taxon>
        <taxon>Spermatophyta</taxon>
        <taxon>Magnoliopsida</taxon>
        <taxon>eudicotyledons</taxon>
        <taxon>Gunneridae</taxon>
        <taxon>Pentapetalae</taxon>
        <taxon>rosids</taxon>
        <taxon>malvids</taxon>
        <taxon>Malvales</taxon>
        <taxon>Malvaceae</taxon>
        <taxon>Malvoideae</taxon>
        <taxon>Hibiscus</taxon>
    </lineage>
</organism>
<dbReference type="Gene3D" id="3.30.70.20">
    <property type="match status" value="1"/>
</dbReference>
<comment type="caution">
    <text evidence="1">The sequence shown here is derived from an EMBL/GenBank/DDBJ whole genome shotgun (WGS) entry which is preliminary data.</text>
</comment>
<dbReference type="AlphaFoldDB" id="A0A6A2YXD2"/>
<reference evidence="1" key="1">
    <citation type="submission" date="2019-09" db="EMBL/GenBank/DDBJ databases">
        <title>Draft genome information of white flower Hibiscus syriacus.</title>
        <authorList>
            <person name="Kim Y.-M."/>
        </authorList>
    </citation>
    <scope>NUCLEOTIDE SEQUENCE [LARGE SCALE GENOMIC DNA]</scope>
    <source>
        <strain evidence="1">YM2019G1</strain>
    </source>
</reference>
<proteinExistence type="predicted"/>
<dbReference type="PANTHER" id="PTHR45295:SF3">
    <property type="entry name" value="CHAPERONE DNAJ-DOMAIN SUPERFAMILY PROTEIN"/>
    <property type="match status" value="1"/>
</dbReference>
<dbReference type="Proteomes" id="UP000436088">
    <property type="component" value="Unassembled WGS sequence"/>
</dbReference>
<gene>
    <name evidence="1" type="ORF">F3Y22_tig00111151pilonHSYRG00055</name>
</gene>
<dbReference type="Pfam" id="PF13370">
    <property type="entry name" value="Fer4_13"/>
    <property type="match status" value="1"/>
</dbReference>
<dbReference type="EMBL" id="VEPZ02001248">
    <property type="protein sequence ID" value="KAE8684108.1"/>
    <property type="molecule type" value="Genomic_DNA"/>
</dbReference>
<evidence type="ECO:0000313" key="2">
    <source>
        <dbReference type="Proteomes" id="UP000436088"/>
    </source>
</evidence>
<evidence type="ECO:0000313" key="1">
    <source>
        <dbReference type="EMBL" id="KAE8684108.1"/>
    </source>
</evidence>
<protein>
    <submittedName>
        <fullName evidence="1">Microtubule-binding protein TANGLED-like</fullName>
    </submittedName>
</protein>
<sequence>MVVVRPKIDGDFRQNGGWIRTHDVEAKRPIPFWTKRPPSTVVDVVNDGVCGRTGEHPPPPVLSSSSASAVLGSAAELKAAFRTKILSNYSRSEIIRGCPYSCVKRAPHAFTYDPLTGTERATSQGHSKDSQVQLAVDQCPRSCIHFVTPSQRIILEELLDRYVCISDSLQQFSLSATFNELSSLPAMIFRNAIEL</sequence>
<name>A0A6A2YXD2_HIBSY</name>
<accession>A0A6A2YXD2</accession>
<dbReference type="PANTHER" id="PTHR45295">
    <property type="entry name" value="CHAPERONE PROTEIN DNAJ C76, CHLOROPLASTIC"/>
    <property type="match status" value="1"/>
</dbReference>
<keyword evidence="2" id="KW-1185">Reference proteome</keyword>